<organism evidence="2 3">
    <name type="scientific">Brevundimonas bullata</name>
    <dbReference type="NCBI Taxonomy" id="13160"/>
    <lineage>
        <taxon>Bacteria</taxon>
        <taxon>Pseudomonadati</taxon>
        <taxon>Pseudomonadota</taxon>
        <taxon>Alphaproteobacteria</taxon>
        <taxon>Caulobacterales</taxon>
        <taxon>Caulobacteraceae</taxon>
        <taxon>Brevundimonas</taxon>
    </lineage>
</organism>
<protein>
    <submittedName>
        <fullName evidence="2">GcrA cell cycle regulator</fullName>
    </submittedName>
</protein>
<evidence type="ECO:0000313" key="2">
    <source>
        <dbReference type="EMBL" id="MBB4799076.1"/>
    </source>
</evidence>
<gene>
    <name evidence="2" type="ORF">HNP32_002832</name>
</gene>
<feature type="region of interest" description="Disordered" evidence="1">
    <location>
        <begin position="55"/>
        <end position="86"/>
    </location>
</feature>
<dbReference type="EMBL" id="JACHKY010000005">
    <property type="protein sequence ID" value="MBB4799076.1"/>
    <property type="molecule type" value="Genomic_DNA"/>
</dbReference>
<reference evidence="2 3" key="1">
    <citation type="submission" date="2020-08" db="EMBL/GenBank/DDBJ databases">
        <title>Functional genomics of gut bacteria from endangered species of beetles.</title>
        <authorList>
            <person name="Carlos-Shanley C."/>
        </authorList>
    </citation>
    <scope>NUCLEOTIDE SEQUENCE [LARGE SCALE GENOMIC DNA]</scope>
    <source>
        <strain evidence="2 3">S00123</strain>
    </source>
</reference>
<comment type="caution">
    <text evidence="2">The sequence shown here is derived from an EMBL/GenBank/DDBJ whole genome shotgun (WGS) entry which is preliminary data.</text>
</comment>
<dbReference type="RefSeq" id="WP_184271697.1">
    <property type="nucleotide sequence ID" value="NZ_JACHKY010000005.1"/>
</dbReference>
<proteinExistence type="predicted"/>
<keyword evidence="3" id="KW-1185">Reference proteome</keyword>
<name>A0A7W7IRC0_9CAUL</name>
<dbReference type="AlphaFoldDB" id="A0A7W7IRC0"/>
<dbReference type="Pfam" id="PF07750">
    <property type="entry name" value="GcrA"/>
    <property type="match status" value="1"/>
</dbReference>
<dbReference type="Proteomes" id="UP000539957">
    <property type="component" value="Unassembled WGS sequence"/>
</dbReference>
<dbReference type="InterPro" id="IPR011681">
    <property type="entry name" value="GcrA"/>
</dbReference>
<accession>A0A7W7IRC0</accession>
<sequence length="182" mass="19193">MTVSIWTEDRILRLTALWLEGRTAAAIASDLGHGVSRCAVLGKVYRLGLARGPDVRRARPAAPPRTRSPRETNTAARPAVRSPGSLKGRSMIGPSAALLAAPPAPKATILSVRAGQCRWPYGCSGEAGFGLCGRPIARGAFCAAHAAVGYQKRQCSAESLLRMVGIDCGPTRRAGRRPRAVV</sequence>
<evidence type="ECO:0000313" key="3">
    <source>
        <dbReference type="Proteomes" id="UP000539957"/>
    </source>
</evidence>
<evidence type="ECO:0000256" key="1">
    <source>
        <dbReference type="SAM" id="MobiDB-lite"/>
    </source>
</evidence>